<gene>
    <name evidence="1" type="ORF">KDA82_13245</name>
</gene>
<dbReference type="AlphaFoldDB" id="A0A8T4ITS8"/>
<name>A0A8T4ITS8_9ACTN</name>
<reference evidence="1" key="1">
    <citation type="submission" date="2021-04" db="EMBL/GenBank/DDBJ databases">
        <title>Sequencing of actinobacteria type strains.</title>
        <authorList>
            <person name="Nguyen G.-S."/>
            <person name="Wentzel A."/>
        </authorList>
    </citation>
    <scope>NUCLEOTIDE SEQUENCE</scope>
    <source>
        <strain evidence="1">DSM 42095</strain>
    </source>
</reference>
<comment type="caution">
    <text evidence="1">The sequence shown here is derived from an EMBL/GenBank/DDBJ whole genome shotgun (WGS) entry which is preliminary data.</text>
</comment>
<dbReference type="Proteomes" id="UP000675554">
    <property type="component" value="Unassembled WGS sequence"/>
</dbReference>
<keyword evidence="2" id="KW-1185">Reference proteome</keyword>
<organism evidence="1 2">
    <name type="scientific">Streptomyces daliensis</name>
    <dbReference type="NCBI Taxonomy" id="299421"/>
    <lineage>
        <taxon>Bacteria</taxon>
        <taxon>Bacillati</taxon>
        <taxon>Actinomycetota</taxon>
        <taxon>Actinomycetes</taxon>
        <taxon>Kitasatosporales</taxon>
        <taxon>Streptomycetaceae</taxon>
        <taxon>Streptomyces</taxon>
    </lineage>
</organism>
<proteinExistence type="predicted"/>
<dbReference type="EMBL" id="JAGSMN010000281">
    <property type="protein sequence ID" value="MBR7673963.1"/>
    <property type="molecule type" value="Genomic_DNA"/>
</dbReference>
<evidence type="ECO:0000313" key="2">
    <source>
        <dbReference type="Proteomes" id="UP000675554"/>
    </source>
</evidence>
<evidence type="ECO:0000313" key="1">
    <source>
        <dbReference type="EMBL" id="MBR7673963.1"/>
    </source>
</evidence>
<sequence>MNVRLSSVAECCVRCRQWPGTVEIYVASGDGAGPRAVPVRICEECARRAAECCFRCRQAPGTQVVLDLYSGDERGASPQTRTRTVPVKVCDGCAKTIAAEDEARAASTETGR</sequence>
<protein>
    <submittedName>
        <fullName evidence="1">Uncharacterized protein</fullName>
    </submittedName>
</protein>
<accession>A0A8T4ITS8</accession>